<sequence length="385" mass="42301">MRILFLANTDWYLYNFRQDLAHALRVAGHEVVMAAPRGEFAKRLEADGYEFRAVEISRQGLNPVSEFAAVRRLEALYREVQPDMVHHFTLKAVVLGSLAARRAGIEHVINAIAGLGYAFSGDGLKARTIRRGLLPVLRRALAGSNVVFQNPDDQATLRASGVLEDVPNHLIKGSGVDISAFAMTPEPEGDPVVMLPGRMLWSKGVGTFAGAAERVRFHLPLARFVLVGSLDEEHPDAVTREDMERITGSGHVEWWGFQEAMNATLQQAHVVCLPSRYGEGVPRVLIEAAAIGRPLVGTDIPGCREIVIDHKTGLLVRPRDATALSEALLELLRDRDLRRRMAANARALAVRRFSTTTVIEETFEVYRKTAPGFLTSVSASPEAVS</sequence>
<dbReference type="InterPro" id="IPR001296">
    <property type="entry name" value="Glyco_trans_1"/>
</dbReference>
<evidence type="ECO:0008006" key="5">
    <source>
        <dbReference type="Google" id="ProtNLM"/>
    </source>
</evidence>
<name>A0A259TXP7_9BACT</name>
<dbReference type="EMBL" id="MQWB01000001">
    <property type="protein sequence ID" value="OZC02466.1"/>
    <property type="molecule type" value="Genomic_DNA"/>
</dbReference>
<dbReference type="SUPFAM" id="SSF53756">
    <property type="entry name" value="UDP-Glycosyltransferase/glycogen phosphorylase"/>
    <property type="match status" value="1"/>
</dbReference>
<accession>A0A259TXP7</accession>
<evidence type="ECO:0000259" key="1">
    <source>
        <dbReference type="Pfam" id="PF00534"/>
    </source>
</evidence>
<protein>
    <recommendedName>
        <fullName evidence="5">Glycosyltransferase family 1 protein</fullName>
    </recommendedName>
</protein>
<dbReference type="InterPro" id="IPR028098">
    <property type="entry name" value="Glyco_trans_4-like_N"/>
</dbReference>
<evidence type="ECO:0000259" key="2">
    <source>
        <dbReference type="Pfam" id="PF13477"/>
    </source>
</evidence>
<keyword evidence="4" id="KW-1185">Reference proteome</keyword>
<dbReference type="Gene3D" id="3.40.50.2000">
    <property type="entry name" value="Glycogen Phosphorylase B"/>
    <property type="match status" value="2"/>
</dbReference>
<evidence type="ECO:0000313" key="4">
    <source>
        <dbReference type="Proteomes" id="UP000216446"/>
    </source>
</evidence>
<evidence type="ECO:0000313" key="3">
    <source>
        <dbReference type="EMBL" id="OZC02466.1"/>
    </source>
</evidence>
<dbReference type="InParanoid" id="A0A259TXP7"/>
<organism evidence="3 4">
    <name type="scientific">Rubricoccus marinus</name>
    <dbReference type="NCBI Taxonomy" id="716817"/>
    <lineage>
        <taxon>Bacteria</taxon>
        <taxon>Pseudomonadati</taxon>
        <taxon>Rhodothermota</taxon>
        <taxon>Rhodothermia</taxon>
        <taxon>Rhodothermales</taxon>
        <taxon>Rubricoccaceae</taxon>
        <taxon>Rubricoccus</taxon>
    </lineage>
</organism>
<dbReference type="Pfam" id="PF00534">
    <property type="entry name" value="Glycos_transf_1"/>
    <property type="match status" value="1"/>
</dbReference>
<dbReference type="RefSeq" id="WP_094546749.1">
    <property type="nucleotide sequence ID" value="NZ_MQWB01000001.1"/>
</dbReference>
<gene>
    <name evidence="3" type="ORF">BSZ36_05420</name>
</gene>
<dbReference type="OrthoDB" id="9790710at2"/>
<comment type="caution">
    <text evidence="3">The sequence shown here is derived from an EMBL/GenBank/DDBJ whole genome shotgun (WGS) entry which is preliminary data.</text>
</comment>
<feature type="domain" description="Glycosyltransferase subfamily 4-like N-terminal" evidence="2">
    <location>
        <begin position="2"/>
        <end position="144"/>
    </location>
</feature>
<feature type="domain" description="Glycosyl transferase family 1" evidence="1">
    <location>
        <begin position="184"/>
        <end position="346"/>
    </location>
</feature>
<dbReference type="PANTHER" id="PTHR12526">
    <property type="entry name" value="GLYCOSYLTRANSFERASE"/>
    <property type="match status" value="1"/>
</dbReference>
<dbReference type="PANTHER" id="PTHR12526:SF638">
    <property type="entry name" value="SPORE COAT PROTEIN SA"/>
    <property type="match status" value="1"/>
</dbReference>
<reference evidence="3 4" key="1">
    <citation type="submission" date="2016-11" db="EMBL/GenBank/DDBJ databases">
        <title>Study of marine rhodopsin-containing bacteria.</title>
        <authorList>
            <person name="Yoshizawa S."/>
            <person name="Kumagai Y."/>
            <person name="Kogure K."/>
        </authorList>
    </citation>
    <scope>NUCLEOTIDE SEQUENCE [LARGE SCALE GENOMIC DNA]</scope>
    <source>
        <strain evidence="3 4">SG-29</strain>
    </source>
</reference>
<dbReference type="CDD" id="cd03808">
    <property type="entry name" value="GT4_CapM-like"/>
    <property type="match status" value="1"/>
</dbReference>
<dbReference type="AlphaFoldDB" id="A0A259TXP7"/>
<dbReference type="Pfam" id="PF13477">
    <property type="entry name" value="Glyco_trans_4_2"/>
    <property type="match status" value="1"/>
</dbReference>
<dbReference type="Proteomes" id="UP000216446">
    <property type="component" value="Unassembled WGS sequence"/>
</dbReference>
<dbReference type="GO" id="GO:0016757">
    <property type="term" value="F:glycosyltransferase activity"/>
    <property type="evidence" value="ECO:0007669"/>
    <property type="project" value="InterPro"/>
</dbReference>
<proteinExistence type="predicted"/>